<dbReference type="Proteomes" id="UP001054945">
    <property type="component" value="Unassembled WGS sequence"/>
</dbReference>
<protein>
    <submittedName>
        <fullName evidence="1">Uncharacterized protein</fullName>
    </submittedName>
</protein>
<dbReference type="EMBL" id="BPLR01015748">
    <property type="protein sequence ID" value="GIY78351.1"/>
    <property type="molecule type" value="Genomic_DNA"/>
</dbReference>
<reference evidence="1 2" key="1">
    <citation type="submission" date="2021-06" db="EMBL/GenBank/DDBJ databases">
        <title>Caerostris extrusa draft genome.</title>
        <authorList>
            <person name="Kono N."/>
            <person name="Arakawa K."/>
        </authorList>
    </citation>
    <scope>NUCLEOTIDE SEQUENCE [LARGE SCALE GENOMIC DNA]</scope>
</reference>
<sequence>MEHNLNLCDLNNRILQRYFSRGLKLFAAPFPPLKINSNSENFQTSFRRNPPTNSNVVSEIFIPPILLKTPIIGKNKSISQTDRPRSKYQCHELLPEYAVSDHCTAVGKNEN</sequence>
<organism evidence="1 2">
    <name type="scientific">Caerostris extrusa</name>
    <name type="common">Bark spider</name>
    <name type="synonym">Caerostris bankana</name>
    <dbReference type="NCBI Taxonomy" id="172846"/>
    <lineage>
        <taxon>Eukaryota</taxon>
        <taxon>Metazoa</taxon>
        <taxon>Ecdysozoa</taxon>
        <taxon>Arthropoda</taxon>
        <taxon>Chelicerata</taxon>
        <taxon>Arachnida</taxon>
        <taxon>Araneae</taxon>
        <taxon>Araneomorphae</taxon>
        <taxon>Entelegynae</taxon>
        <taxon>Araneoidea</taxon>
        <taxon>Araneidae</taxon>
        <taxon>Caerostris</taxon>
    </lineage>
</organism>
<dbReference type="AlphaFoldDB" id="A0AAV4W6F8"/>
<accession>A0AAV4W6F8</accession>
<name>A0AAV4W6F8_CAEEX</name>
<evidence type="ECO:0000313" key="2">
    <source>
        <dbReference type="Proteomes" id="UP001054945"/>
    </source>
</evidence>
<gene>
    <name evidence="1" type="ORF">CEXT_608051</name>
</gene>
<evidence type="ECO:0000313" key="1">
    <source>
        <dbReference type="EMBL" id="GIY78351.1"/>
    </source>
</evidence>
<keyword evidence="2" id="KW-1185">Reference proteome</keyword>
<proteinExistence type="predicted"/>
<comment type="caution">
    <text evidence="1">The sequence shown here is derived from an EMBL/GenBank/DDBJ whole genome shotgun (WGS) entry which is preliminary data.</text>
</comment>